<dbReference type="EMBL" id="JACEIK010006691">
    <property type="protein sequence ID" value="MCE2056155.1"/>
    <property type="molecule type" value="Genomic_DNA"/>
</dbReference>
<sequence>MKVALMIKISGETAKKRLNMWEDPNEFCFHFPYGAPSYLRYGLRRQAAPRRLGRLTRQAARPRMNRTLDSSTVIPRLTQLFDCTAIVIARERRDGAFLYHLAVENKSASRYTAVRLIQGVFTEVAGNLTVKFEKAGQACVTFLRQEKGRSKKYGADTRRIKS</sequence>
<comment type="caution">
    <text evidence="1">The sequence shown here is derived from an EMBL/GenBank/DDBJ whole genome shotgun (WGS) entry which is preliminary data.</text>
</comment>
<evidence type="ECO:0000313" key="2">
    <source>
        <dbReference type="Proteomes" id="UP000823775"/>
    </source>
</evidence>
<proteinExistence type="predicted"/>
<evidence type="ECO:0000313" key="1">
    <source>
        <dbReference type="EMBL" id="MCE2056155.1"/>
    </source>
</evidence>
<name>A0ABS8W4R3_DATST</name>
<reference evidence="1 2" key="1">
    <citation type="journal article" date="2021" name="BMC Genomics">
        <title>Datura genome reveals duplications of psychoactive alkaloid biosynthetic genes and high mutation rate following tissue culture.</title>
        <authorList>
            <person name="Rajewski A."/>
            <person name="Carter-House D."/>
            <person name="Stajich J."/>
            <person name="Litt A."/>
        </authorList>
    </citation>
    <scope>NUCLEOTIDE SEQUENCE [LARGE SCALE GENOMIC DNA]</scope>
    <source>
        <strain evidence="1">AR-01</strain>
    </source>
</reference>
<organism evidence="1 2">
    <name type="scientific">Datura stramonium</name>
    <name type="common">Jimsonweed</name>
    <name type="synonym">Common thornapple</name>
    <dbReference type="NCBI Taxonomy" id="4076"/>
    <lineage>
        <taxon>Eukaryota</taxon>
        <taxon>Viridiplantae</taxon>
        <taxon>Streptophyta</taxon>
        <taxon>Embryophyta</taxon>
        <taxon>Tracheophyta</taxon>
        <taxon>Spermatophyta</taxon>
        <taxon>Magnoliopsida</taxon>
        <taxon>eudicotyledons</taxon>
        <taxon>Gunneridae</taxon>
        <taxon>Pentapetalae</taxon>
        <taxon>asterids</taxon>
        <taxon>lamiids</taxon>
        <taxon>Solanales</taxon>
        <taxon>Solanaceae</taxon>
        <taxon>Solanoideae</taxon>
        <taxon>Datureae</taxon>
        <taxon>Datura</taxon>
    </lineage>
</organism>
<accession>A0ABS8W4R3</accession>
<keyword evidence="2" id="KW-1185">Reference proteome</keyword>
<protein>
    <submittedName>
        <fullName evidence="1">Uncharacterized protein</fullName>
    </submittedName>
</protein>
<dbReference type="Proteomes" id="UP000823775">
    <property type="component" value="Unassembled WGS sequence"/>
</dbReference>
<gene>
    <name evidence="1" type="ORF">HAX54_044130</name>
</gene>